<dbReference type="PANTHER" id="PTHR47331">
    <property type="entry name" value="PHD-TYPE DOMAIN-CONTAINING PROTEIN"/>
    <property type="match status" value="1"/>
</dbReference>
<dbReference type="OrthoDB" id="5987884at2759"/>
<dbReference type="SUPFAM" id="SSF53098">
    <property type="entry name" value="Ribonuclease H-like"/>
    <property type="match status" value="1"/>
</dbReference>
<dbReference type="InterPro" id="IPR043502">
    <property type="entry name" value="DNA/RNA_pol_sf"/>
</dbReference>
<evidence type="ECO:0000259" key="3">
    <source>
        <dbReference type="Pfam" id="PF17921"/>
    </source>
</evidence>
<feature type="compositionally biased region" description="Polar residues" evidence="2">
    <location>
        <begin position="334"/>
        <end position="343"/>
    </location>
</feature>
<keyword evidence="6" id="KW-1185">Reference proteome</keyword>
<protein>
    <recommendedName>
        <fullName evidence="7">Integrase zinc-binding domain-containing protein</fullName>
    </recommendedName>
</protein>
<keyword evidence="1" id="KW-0175">Coiled coil</keyword>
<name>A0A2B4R5Z6_STYPI</name>
<dbReference type="InterPro" id="IPR012337">
    <property type="entry name" value="RNaseH-like_sf"/>
</dbReference>
<feature type="coiled-coil region" evidence="1">
    <location>
        <begin position="156"/>
        <end position="201"/>
    </location>
</feature>
<evidence type="ECO:0000259" key="4">
    <source>
        <dbReference type="Pfam" id="PF18701"/>
    </source>
</evidence>
<sequence>MIASGAINGIGGVDHRIVDRGVDQVDSGLEINQMDPGMSLSVKANQDFPLDIGFTAFSLPSNDLNPPSAVEAFGYSLRQDPLPNTQIDFSEVLRQKGARFESLKETMTMLIEECERQMQSDRETQKHEDEISIKTGKTHRSSVSSKASSSSRKERLRTALLAEKKLQLAKRRAEEEAELAKQNAKTELRRLEDEATLAELYWKIERDYDEGTGLLGANNEVPPKYWTDKLPFQHSRKPALEESEPSRLDISKRPCKTMPDVAPVDYSTPFDKVPVHVSPMRENKEDRLPVTNFRLSCHEDINSFECKPKSVPVTKQEENILKGSRQEIEPPTGNKHQSSVSSNGIGTERAQVLLNGLPVTVTTENGASLSNYAFLDNGCTDTLIDSELADQLNLEGPLEQIGIKTIRNNEELIESKCVSFTLSPVEGCGRDIDVSEAYVLPDLSQSEQVLPEKVDFEDYSHLQVGLLGRKDEPRLPNDYTLAKGRLELLRRRFTKPENRTARSWMSISKGYARELSPEQAAIETSYTWYLPHQPVINLNKPGKLRILFDAAAEFQGTSQNKKPIQDPDMTNSLIGVLLRFRQGKVGLAADVEAMFHQVRVRRQDQDALRFLWWTDDYRQPPDVYVMEVHIFVATFSPCVANSVLRRTAADNAERFEKGVTAIVEKIFYFDDALPSFKDENLAARAASSLAEMLGSGGFRLTKFMSNSKDTLSKIPAERRAKPELNLDLDELPVERALGMEILDNTAAVLVRIAHPAFLLSPRFDALRCKLQLHISDASEVGYGATAYSTIQDPDGPVHCSFVMGKANNSPIKFTSIPSLELQAAVLATRLNKMLREELDLCIRETKYWTDSEIVLHYLRNEKRRFQTYVANRVEEIRENSKPDDWNHVPGTLNPADDVSRGLNPSQLSSNHRWLRGPEFLWQPESVWPNAEHKEVSDEVLELKKVTHANLTDISTDLRTKQPQPLSENSSTVISQCIIHWILSGCSDWNRLRRQVAWLIRFIHFLYSRETVQKGHLALEDYNAAAVVIARLVQRSAYTQEVKDLKARGEAKLSSNIVSLNPVLDDHGILRVKGRVTSPPVADAARNQVILPRNHPVTAIIVRHIRESIGHLGREHLIAKVREKYWIPQIRVLARSILARCILCKRLKAKPMTQQMAPLPKSRMMAYQPPFSYSGMDLFGPLYVKHGRGTAKRWCCLFTCLNTRAVHLELVQSMSTSDFLLCLRRFINRRGEVIELRCDRGSNFVGAERELREAFKSWNQQQIHRELLQRVERVLNGRALTANSDDPNDLQPLTPAHFLMRRKSICLPPGAFEKADNYGRKWKQVQFLADLFWKRWLREYLPTLQIRGKWRKSLPNLKPNALALLVDENAQRGHGSLGRVLEKVKLKDSEAVPTEK</sequence>
<organism evidence="5 6">
    <name type="scientific">Stylophora pistillata</name>
    <name type="common">Smooth cauliflower coral</name>
    <dbReference type="NCBI Taxonomy" id="50429"/>
    <lineage>
        <taxon>Eukaryota</taxon>
        <taxon>Metazoa</taxon>
        <taxon>Cnidaria</taxon>
        <taxon>Anthozoa</taxon>
        <taxon>Hexacorallia</taxon>
        <taxon>Scleractinia</taxon>
        <taxon>Astrocoeniina</taxon>
        <taxon>Pocilloporidae</taxon>
        <taxon>Stylophora</taxon>
    </lineage>
</organism>
<feature type="domain" description="DUF5641" evidence="4">
    <location>
        <begin position="1320"/>
        <end position="1387"/>
    </location>
</feature>
<dbReference type="PANTHER" id="PTHR47331:SF1">
    <property type="entry name" value="GAG-LIKE PROTEIN"/>
    <property type="match status" value="1"/>
</dbReference>
<feature type="region of interest" description="Disordered" evidence="2">
    <location>
        <begin position="323"/>
        <end position="343"/>
    </location>
</feature>
<dbReference type="Pfam" id="PF17921">
    <property type="entry name" value="Integrase_H2C2"/>
    <property type="match status" value="1"/>
</dbReference>
<dbReference type="Gene3D" id="1.10.340.70">
    <property type="match status" value="1"/>
</dbReference>
<feature type="compositionally biased region" description="Low complexity" evidence="2">
    <location>
        <begin position="141"/>
        <end position="150"/>
    </location>
</feature>
<feature type="domain" description="Integrase zinc-binding" evidence="3">
    <location>
        <begin position="1100"/>
        <end position="1148"/>
    </location>
</feature>
<proteinExistence type="predicted"/>
<dbReference type="InterPro" id="IPR008042">
    <property type="entry name" value="Retrotrans_Pao"/>
</dbReference>
<dbReference type="InterPro" id="IPR041588">
    <property type="entry name" value="Integrase_H2C2"/>
</dbReference>
<evidence type="ECO:0000256" key="2">
    <source>
        <dbReference type="SAM" id="MobiDB-lite"/>
    </source>
</evidence>
<dbReference type="Gene3D" id="3.30.420.10">
    <property type="entry name" value="Ribonuclease H-like superfamily/Ribonuclease H"/>
    <property type="match status" value="1"/>
</dbReference>
<evidence type="ECO:0000313" key="6">
    <source>
        <dbReference type="Proteomes" id="UP000225706"/>
    </source>
</evidence>
<feature type="compositionally biased region" description="Basic and acidic residues" evidence="2">
    <location>
        <begin position="238"/>
        <end position="252"/>
    </location>
</feature>
<dbReference type="STRING" id="50429.A0A2B4R5Z6"/>
<feature type="region of interest" description="Disordered" evidence="2">
    <location>
        <begin position="118"/>
        <end position="155"/>
    </location>
</feature>
<gene>
    <name evidence="5" type="ORF">AWC38_SpisGene23847</name>
</gene>
<feature type="region of interest" description="Disordered" evidence="2">
    <location>
        <begin position="236"/>
        <end position="263"/>
    </location>
</feature>
<evidence type="ECO:0000256" key="1">
    <source>
        <dbReference type="SAM" id="Coils"/>
    </source>
</evidence>
<reference evidence="6" key="1">
    <citation type="journal article" date="2017" name="bioRxiv">
        <title>Comparative analysis of the genomes of Stylophora pistillata and Acropora digitifera provides evidence for extensive differences between species of corals.</title>
        <authorList>
            <person name="Voolstra C.R."/>
            <person name="Li Y."/>
            <person name="Liew Y.J."/>
            <person name="Baumgarten S."/>
            <person name="Zoccola D."/>
            <person name="Flot J.-F."/>
            <person name="Tambutte S."/>
            <person name="Allemand D."/>
            <person name="Aranda M."/>
        </authorList>
    </citation>
    <scope>NUCLEOTIDE SEQUENCE [LARGE SCALE GENOMIC DNA]</scope>
</reference>
<dbReference type="Pfam" id="PF05380">
    <property type="entry name" value="Peptidase_A17"/>
    <property type="match status" value="1"/>
</dbReference>
<comment type="caution">
    <text evidence="5">The sequence shown here is derived from an EMBL/GenBank/DDBJ whole genome shotgun (WGS) entry which is preliminary data.</text>
</comment>
<accession>A0A2B4R5Z6</accession>
<dbReference type="Pfam" id="PF18701">
    <property type="entry name" value="DUF5641"/>
    <property type="match status" value="1"/>
</dbReference>
<dbReference type="Proteomes" id="UP000225706">
    <property type="component" value="Unassembled WGS sequence"/>
</dbReference>
<evidence type="ECO:0008006" key="7">
    <source>
        <dbReference type="Google" id="ProtNLM"/>
    </source>
</evidence>
<feature type="compositionally biased region" description="Basic and acidic residues" evidence="2">
    <location>
        <begin position="118"/>
        <end position="132"/>
    </location>
</feature>
<dbReference type="GO" id="GO:0003676">
    <property type="term" value="F:nucleic acid binding"/>
    <property type="evidence" value="ECO:0007669"/>
    <property type="project" value="InterPro"/>
</dbReference>
<evidence type="ECO:0000313" key="5">
    <source>
        <dbReference type="EMBL" id="PFX12233.1"/>
    </source>
</evidence>
<dbReference type="InterPro" id="IPR040676">
    <property type="entry name" value="DUF5641"/>
</dbReference>
<dbReference type="SUPFAM" id="SSF56672">
    <property type="entry name" value="DNA/RNA polymerases"/>
    <property type="match status" value="1"/>
</dbReference>
<dbReference type="GO" id="GO:0006259">
    <property type="term" value="P:DNA metabolic process"/>
    <property type="evidence" value="ECO:0007669"/>
    <property type="project" value="UniProtKB-ARBA"/>
</dbReference>
<dbReference type="InterPro" id="IPR036397">
    <property type="entry name" value="RNaseH_sf"/>
</dbReference>
<dbReference type="EMBL" id="LSMT01001504">
    <property type="protein sequence ID" value="PFX12233.1"/>
    <property type="molecule type" value="Genomic_DNA"/>
</dbReference>